<dbReference type="Proteomes" id="UP000765509">
    <property type="component" value="Unassembled WGS sequence"/>
</dbReference>
<dbReference type="EMBL" id="AVOT02040406">
    <property type="protein sequence ID" value="MBW0535622.1"/>
    <property type="molecule type" value="Genomic_DNA"/>
</dbReference>
<evidence type="ECO:0000313" key="2">
    <source>
        <dbReference type="Proteomes" id="UP000765509"/>
    </source>
</evidence>
<evidence type="ECO:0000313" key="1">
    <source>
        <dbReference type="EMBL" id="MBW0535622.1"/>
    </source>
</evidence>
<comment type="caution">
    <text evidence="1">The sequence shown here is derived from an EMBL/GenBank/DDBJ whole genome shotgun (WGS) entry which is preliminary data.</text>
</comment>
<sequence length="86" mass="9678">MGVGPADLILGVKIHQLKDRISLEQQRFTEALLDQYRMSNCKQMVTPLTPNEHLFPATSDEIQAFKKLNTNKRSTIGSINYLSTAT</sequence>
<reference evidence="1" key="1">
    <citation type="submission" date="2021-03" db="EMBL/GenBank/DDBJ databases">
        <title>Draft genome sequence of rust myrtle Austropuccinia psidii MF-1, a brazilian biotype.</title>
        <authorList>
            <person name="Quecine M.C."/>
            <person name="Pachon D.M.R."/>
            <person name="Bonatelli M.L."/>
            <person name="Correr F.H."/>
            <person name="Franceschini L.M."/>
            <person name="Leite T.F."/>
            <person name="Margarido G.R.A."/>
            <person name="Almeida C.A."/>
            <person name="Ferrarezi J.A."/>
            <person name="Labate C.A."/>
        </authorList>
    </citation>
    <scope>NUCLEOTIDE SEQUENCE</scope>
    <source>
        <strain evidence="1">MF-1</strain>
    </source>
</reference>
<dbReference type="OrthoDB" id="3344688at2759"/>
<keyword evidence="2" id="KW-1185">Reference proteome</keyword>
<protein>
    <submittedName>
        <fullName evidence="1">Uncharacterized protein</fullName>
    </submittedName>
</protein>
<gene>
    <name evidence="1" type="ORF">O181_075337</name>
</gene>
<dbReference type="AlphaFoldDB" id="A0A9Q3FET3"/>
<proteinExistence type="predicted"/>
<accession>A0A9Q3FET3</accession>
<name>A0A9Q3FET3_9BASI</name>
<organism evidence="1 2">
    <name type="scientific">Austropuccinia psidii MF-1</name>
    <dbReference type="NCBI Taxonomy" id="1389203"/>
    <lineage>
        <taxon>Eukaryota</taxon>
        <taxon>Fungi</taxon>
        <taxon>Dikarya</taxon>
        <taxon>Basidiomycota</taxon>
        <taxon>Pucciniomycotina</taxon>
        <taxon>Pucciniomycetes</taxon>
        <taxon>Pucciniales</taxon>
        <taxon>Sphaerophragmiaceae</taxon>
        <taxon>Austropuccinia</taxon>
    </lineage>
</organism>